<protein>
    <recommendedName>
        <fullName evidence="7">GtrA/DPMS transmembrane domain-containing protein</fullName>
    </recommendedName>
</protein>
<dbReference type="InterPro" id="IPR051401">
    <property type="entry name" value="GtrA_CellWall_Glycosyl"/>
</dbReference>
<gene>
    <name evidence="8" type="ORF">BLL36_04900</name>
</gene>
<comment type="caution">
    <text evidence="8">The sequence shown here is derived from an EMBL/GenBank/DDBJ whole genome shotgun (WGS) entry which is preliminary data.</text>
</comment>
<dbReference type="Proteomes" id="UP000189295">
    <property type="component" value="Unassembled WGS sequence"/>
</dbReference>
<evidence type="ECO:0000313" key="8">
    <source>
        <dbReference type="EMBL" id="ONH56718.1"/>
    </source>
</evidence>
<evidence type="ECO:0000313" key="9">
    <source>
        <dbReference type="Proteomes" id="UP000189295"/>
    </source>
</evidence>
<dbReference type="GO" id="GO:0000271">
    <property type="term" value="P:polysaccharide biosynthetic process"/>
    <property type="evidence" value="ECO:0007669"/>
    <property type="project" value="InterPro"/>
</dbReference>
<reference evidence="8 9" key="1">
    <citation type="submission" date="2016-10" db="EMBL/GenBank/DDBJ databases">
        <title>Pseudomonas lactis sp. nov. and Pseudomonas paralactis sp. nov., isolated from bovine raw milk.</title>
        <authorList>
            <person name="Von Neubeck M."/>
            <person name="Huptas C."/>
            <person name="Glueck C."/>
            <person name="Krewinkel M."/>
            <person name="Stoeckel M."/>
            <person name="Stressler T."/>
            <person name="Fischer L."/>
            <person name="Hinrichs J."/>
            <person name="Scherer S."/>
            <person name="Wenning M."/>
        </authorList>
    </citation>
    <scope>NUCLEOTIDE SEQUENCE [LARGE SCALE GENOMIC DNA]</scope>
    <source>
        <strain evidence="8 9">DSM 17516</strain>
    </source>
</reference>
<dbReference type="PANTHER" id="PTHR38459:SF1">
    <property type="entry name" value="PROPHAGE BACTOPRENOL-LINKED GLUCOSE TRANSLOCASE HOMOLOG"/>
    <property type="match status" value="1"/>
</dbReference>
<feature type="transmembrane region" description="Helical" evidence="6">
    <location>
        <begin position="101"/>
        <end position="123"/>
    </location>
</feature>
<name>A0A1V2KGD3_PSECE</name>
<dbReference type="Pfam" id="PF04138">
    <property type="entry name" value="GtrA_DPMS_TM"/>
    <property type="match status" value="1"/>
</dbReference>
<sequence length="131" mass="14623">MIGQDDTQKKVLRFCATGLLVTSTHAFIVWLMVGVLFFSPPLSNGIAFIIATITSYTINTLWSFSQPLQRHTLYKFICVSIIGFTASVVIAWAAQALGLNYFLGIVGVVLTVPVMTFILHSTWTYRENMQK</sequence>
<feature type="transmembrane region" description="Helical" evidence="6">
    <location>
        <begin position="12"/>
        <end position="39"/>
    </location>
</feature>
<dbReference type="OrthoDB" id="7011564at2"/>
<accession>A0A1V2KGD3</accession>
<evidence type="ECO:0000256" key="5">
    <source>
        <dbReference type="ARBA" id="ARBA00023136"/>
    </source>
</evidence>
<evidence type="ECO:0000256" key="4">
    <source>
        <dbReference type="ARBA" id="ARBA00022989"/>
    </source>
</evidence>
<evidence type="ECO:0000259" key="7">
    <source>
        <dbReference type="Pfam" id="PF04138"/>
    </source>
</evidence>
<evidence type="ECO:0000256" key="3">
    <source>
        <dbReference type="ARBA" id="ARBA00022692"/>
    </source>
</evidence>
<dbReference type="AlphaFoldDB" id="A0A1V2KGD3"/>
<dbReference type="PANTHER" id="PTHR38459">
    <property type="entry name" value="PROPHAGE BACTOPRENOL-LINKED GLUCOSE TRANSLOCASE HOMOLOG"/>
    <property type="match status" value="1"/>
</dbReference>
<dbReference type="InterPro" id="IPR007267">
    <property type="entry name" value="GtrA_DPMS_TM"/>
</dbReference>
<keyword evidence="3 6" id="KW-0812">Transmembrane</keyword>
<comment type="subcellular location">
    <subcellularLocation>
        <location evidence="1">Membrane</location>
        <topology evidence="1">Multi-pass membrane protein</topology>
    </subcellularLocation>
</comment>
<feature type="transmembrane region" description="Helical" evidence="6">
    <location>
        <begin position="76"/>
        <end position="95"/>
    </location>
</feature>
<dbReference type="RefSeq" id="WP_076950371.1">
    <property type="nucleotide sequence ID" value="NZ_MNPW01000002.1"/>
</dbReference>
<proteinExistence type="inferred from homology"/>
<dbReference type="EMBL" id="MNPW01000002">
    <property type="protein sequence ID" value="ONH56718.1"/>
    <property type="molecule type" value="Genomic_DNA"/>
</dbReference>
<comment type="similarity">
    <text evidence="2">Belongs to the GtrA family.</text>
</comment>
<keyword evidence="5 6" id="KW-0472">Membrane</keyword>
<evidence type="ECO:0000256" key="6">
    <source>
        <dbReference type="SAM" id="Phobius"/>
    </source>
</evidence>
<keyword evidence="4 6" id="KW-1133">Transmembrane helix</keyword>
<evidence type="ECO:0000256" key="2">
    <source>
        <dbReference type="ARBA" id="ARBA00009399"/>
    </source>
</evidence>
<feature type="transmembrane region" description="Helical" evidence="6">
    <location>
        <begin position="45"/>
        <end position="64"/>
    </location>
</feature>
<feature type="domain" description="GtrA/DPMS transmembrane" evidence="7">
    <location>
        <begin position="13"/>
        <end position="124"/>
    </location>
</feature>
<evidence type="ECO:0000256" key="1">
    <source>
        <dbReference type="ARBA" id="ARBA00004141"/>
    </source>
</evidence>
<organism evidence="8 9">
    <name type="scientific">Pseudomonas cedrina subsp. cedrina</name>
    <dbReference type="NCBI Taxonomy" id="76762"/>
    <lineage>
        <taxon>Bacteria</taxon>
        <taxon>Pseudomonadati</taxon>
        <taxon>Pseudomonadota</taxon>
        <taxon>Gammaproteobacteria</taxon>
        <taxon>Pseudomonadales</taxon>
        <taxon>Pseudomonadaceae</taxon>
        <taxon>Pseudomonas</taxon>
    </lineage>
</organism>
<dbReference type="GO" id="GO:0005886">
    <property type="term" value="C:plasma membrane"/>
    <property type="evidence" value="ECO:0007669"/>
    <property type="project" value="TreeGrafter"/>
</dbReference>